<dbReference type="InterPro" id="IPR011333">
    <property type="entry name" value="SKP1/BTB/POZ_sf"/>
</dbReference>
<proteinExistence type="predicted"/>
<dbReference type="Proteomes" id="UP000694843">
    <property type="component" value="Unplaced"/>
</dbReference>
<dbReference type="SUPFAM" id="SSF57667">
    <property type="entry name" value="beta-beta-alpha zinc fingers"/>
    <property type="match status" value="2"/>
</dbReference>
<dbReference type="GO" id="GO:0003677">
    <property type="term" value="F:DNA binding"/>
    <property type="evidence" value="ECO:0007669"/>
    <property type="project" value="InterPro"/>
</dbReference>
<evidence type="ECO:0000256" key="6">
    <source>
        <dbReference type="ARBA" id="ARBA00022902"/>
    </source>
</evidence>
<feature type="compositionally biased region" description="Polar residues" evidence="10">
    <location>
        <begin position="566"/>
        <end position="589"/>
    </location>
</feature>
<dbReference type="GO" id="GO:0016199">
    <property type="term" value="P:axon midline choice point recognition"/>
    <property type="evidence" value="ECO:0007669"/>
    <property type="project" value="UniProtKB-ARBA"/>
</dbReference>
<feature type="domain" description="BTB" evidence="11">
    <location>
        <begin position="138"/>
        <end position="204"/>
    </location>
</feature>
<feature type="compositionally biased region" description="Low complexity" evidence="10">
    <location>
        <begin position="491"/>
        <end position="503"/>
    </location>
</feature>
<feature type="region of interest" description="Disordered" evidence="10">
    <location>
        <begin position="446"/>
        <end position="591"/>
    </location>
</feature>
<dbReference type="SMART" id="SM00614">
    <property type="entry name" value="ZnF_BED"/>
    <property type="match status" value="1"/>
</dbReference>
<feature type="region of interest" description="Disordered" evidence="10">
    <location>
        <begin position="371"/>
        <end position="415"/>
    </location>
</feature>
<feature type="compositionally biased region" description="Low complexity" evidence="10">
    <location>
        <begin position="275"/>
        <end position="316"/>
    </location>
</feature>
<dbReference type="InterPro" id="IPR003656">
    <property type="entry name" value="Znf_BED"/>
</dbReference>
<dbReference type="InterPro" id="IPR051095">
    <property type="entry name" value="Dros_DevTransReg"/>
</dbReference>
<evidence type="ECO:0000256" key="7">
    <source>
        <dbReference type="ARBA" id="ARBA00023242"/>
    </source>
</evidence>
<dbReference type="GO" id="GO:0007464">
    <property type="term" value="P:R3/R4 cell fate commitment"/>
    <property type="evidence" value="ECO:0007669"/>
    <property type="project" value="UniProtKB-ARBA"/>
</dbReference>
<dbReference type="PROSITE" id="PS50808">
    <property type="entry name" value="ZF_BED"/>
    <property type="match status" value="1"/>
</dbReference>
<organism evidence="14 15">
    <name type="scientific">Hyalella azteca</name>
    <name type="common">Amphipod</name>
    <dbReference type="NCBI Taxonomy" id="294128"/>
    <lineage>
        <taxon>Eukaryota</taxon>
        <taxon>Metazoa</taxon>
        <taxon>Ecdysozoa</taxon>
        <taxon>Arthropoda</taxon>
        <taxon>Crustacea</taxon>
        <taxon>Multicrustacea</taxon>
        <taxon>Malacostraca</taxon>
        <taxon>Eumalacostraca</taxon>
        <taxon>Peracarida</taxon>
        <taxon>Amphipoda</taxon>
        <taxon>Senticaudata</taxon>
        <taxon>Talitrida</taxon>
        <taxon>Talitroidea</taxon>
        <taxon>Hyalellidae</taxon>
        <taxon>Hyalella</taxon>
    </lineage>
</organism>
<evidence type="ECO:0000256" key="9">
    <source>
        <dbReference type="PROSITE-ProRule" id="PRU00042"/>
    </source>
</evidence>
<feature type="compositionally biased region" description="Polar residues" evidence="10">
    <location>
        <begin position="253"/>
        <end position="265"/>
    </location>
</feature>
<dbReference type="Pfam" id="PF00096">
    <property type="entry name" value="zf-C2H2"/>
    <property type="match status" value="1"/>
</dbReference>
<dbReference type="InterPro" id="IPR013087">
    <property type="entry name" value="Znf_C2H2_type"/>
</dbReference>
<dbReference type="RefSeq" id="XP_018009935.2">
    <property type="nucleotide sequence ID" value="XM_018154446.2"/>
</dbReference>
<dbReference type="SMART" id="SM00225">
    <property type="entry name" value="BTB"/>
    <property type="match status" value="1"/>
</dbReference>
<feature type="compositionally biased region" description="Polar residues" evidence="10">
    <location>
        <begin position="402"/>
        <end position="411"/>
    </location>
</feature>
<dbReference type="GO" id="GO:0005634">
    <property type="term" value="C:nucleus"/>
    <property type="evidence" value="ECO:0007669"/>
    <property type="project" value="TreeGrafter"/>
</dbReference>
<sequence>MPRSKGDIWKFFKEQKTSETHNDHVISQACSQCKLCGSIYKVSDGNTSGMRKHLLRAHPAEFKALENYKASCKTDMDVTLENFDNAKNEDEANEQQRGEMEEAVVVPQTSQEFCLRWNNYHSSLISTLDSFKNEQMFVDVTLGCEGKYLVAHKMLLSACSAFFRDLIKLYPCPHPIIILPPEVRHSDMEKLLHFIYQGEVNVLQENLARFLKTAEMLKIKGLADDSEKQKVLRSCTDGQDSPCVGSGNINTASGSSSCGDNTGTSPKRPRLSLEASSSIATNSPASAPAAPTVSVGSSCSNSNNTSTAAASLLLDTPNTPNNTEDSAHSANESDSEMLPVKQEMVELKNCTEFETDGEPFNPDKYLAAAAETSCSSKQPPPPPGTLLPSYVPPPPIKAQEDSPGSGNASDELSQGGMSLRLMSGGMMMAVPPLHLLRHPMNLSQSVICDTPPSRFSTKRKSPSMAVRRSSPPQYMPHHRAPQHPTPPPPSHSSTYTPNTNHTSLPSYTHSLPSTRRSLPNHKTPRYRKSPVLSSSKVTPTNRKSPLESPKSWGPSPNSPPGKLRQCYSSPELMTTSSPDENKLPQNSASHAHLAGASPLTCDICQKTFTSRSNLNKHMRVQHSGEEYSCNLCQRTFKNRYYIKEHTSLCANASLKKEAAAAAAASAVAGVISSSQCPASSSMINSNSSMSAMTPPAHPTAMMPAPGLHAASGTPLDFYKFETPENELLTPDSRLQVPGLPAASKASLDFHKFEPPEYDDEQPTDLAIHGRTKRTTSPKQAH</sequence>
<comment type="function">
    <text evidence="8">Putative transcription factor required for axon growth and guidance in the central and peripheral nervous systems. Repels CNS axons away from the midline by promoting the expression of the midline repellent sli and its receptor robo.</text>
</comment>
<feature type="compositionally biased region" description="Polar residues" evidence="10">
    <location>
        <begin position="504"/>
        <end position="517"/>
    </location>
</feature>
<dbReference type="InterPro" id="IPR000210">
    <property type="entry name" value="BTB/POZ_dom"/>
</dbReference>
<dbReference type="InterPro" id="IPR036236">
    <property type="entry name" value="Znf_C2H2_sf"/>
</dbReference>
<feature type="compositionally biased region" description="Polar residues" evidence="10">
    <location>
        <begin position="317"/>
        <end position="332"/>
    </location>
</feature>
<dbReference type="GO" id="GO:0006357">
    <property type="term" value="P:regulation of transcription by RNA polymerase II"/>
    <property type="evidence" value="ECO:0007669"/>
    <property type="project" value="TreeGrafter"/>
</dbReference>
<dbReference type="SMART" id="SM00355">
    <property type="entry name" value="ZnF_C2H2"/>
    <property type="match status" value="3"/>
</dbReference>
<protein>
    <submittedName>
        <fullName evidence="15">Protein tramtrack, beta isoform isoform X1</fullName>
    </submittedName>
</protein>
<dbReference type="Pfam" id="PF02892">
    <property type="entry name" value="zf-BED"/>
    <property type="match status" value="1"/>
</dbReference>
<keyword evidence="2" id="KW-0479">Metal-binding</keyword>
<dbReference type="OMA" id="MVSNTGY"/>
<dbReference type="Gene3D" id="3.30.160.60">
    <property type="entry name" value="Classic Zinc Finger"/>
    <property type="match status" value="1"/>
</dbReference>
<accession>A0A8B7N8I2</accession>
<keyword evidence="1" id="KW-0217">Developmental protein</keyword>
<dbReference type="Gene3D" id="3.30.710.10">
    <property type="entry name" value="Potassium Channel Kv1.1, Chain A"/>
    <property type="match status" value="1"/>
</dbReference>
<dbReference type="OrthoDB" id="10261408at2759"/>
<dbReference type="FunFam" id="3.30.160.60:FF:000065">
    <property type="entry name" value="B-cell CLL/lymphoma 6, member B"/>
    <property type="match status" value="1"/>
</dbReference>
<dbReference type="GO" id="GO:0008406">
    <property type="term" value="P:gonad development"/>
    <property type="evidence" value="ECO:0007669"/>
    <property type="project" value="UniProtKB-ARBA"/>
</dbReference>
<keyword evidence="6" id="KW-0524">Neurogenesis</keyword>
<evidence type="ECO:0000256" key="3">
    <source>
        <dbReference type="ARBA" id="ARBA00022771"/>
    </source>
</evidence>
<dbReference type="GO" id="GO:0035167">
    <property type="term" value="P:larval lymph gland hemopoiesis"/>
    <property type="evidence" value="ECO:0007669"/>
    <property type="project" value="UniProtKB-ARBA"/>
</dbReference>
<evidence type="ECO:0000256" key="2">
    <source>
        <dbReference type="ARBA" id="ARBA00022723"/>
    </source>
</evidence>
<dbReference type="GO" id="GO:0048813">
    <property type="term" value="P:dendrite morphogenesis"/>
    <property type="evidence" value="ECO:0007669"/>
    <property type="project" value="UniProtKB-ARBA"/>
</dbReference>
<evidence type="ECO:0000256" key="5">
    <source>
        <dbReference type="ARBA" id="ARBA00022833"/>
    </source>
</evidence>
<keyword evidence="3 9" id="KW-0863">Zinc-finger</keyword>
<evidence type="ECO:0000313" key="15">
    <source>
        <dbReference type="RefSeq" id="XP_018009935.2"/>
    </source>
</evidence>
<dbReference type="PANTHER" id="PTHR23110">
    <property type="entry name" value="BTB DOMAIN TRANSCRIPTION FACTOR"/>
    <property type="match status" value="1"/>
</dbReference>
<feature type="domain" description="BED-type" evidence="13">
    <location>
        <begin position="3"/>
        <end position="65"/>
    </location>
</feature>
<dbReference type="AlphaFoldDB" id="A0A8B7N8I2"/>
<evidence type="ECO:0000256" key="10">
    <source>
        <dbReference type="SAM" id="MobiDB-lite"/>
    </source>
</evidence>
<dbReference type="GeneID" id="108667423"/>
<dbReference type="GO" id="GO:0008270">
    <property type="term" value="F:zinc ion binding"/>
    <property type="evidence" value="ECO:0007669"/>
    <property type="project" value="UniProtKB-KW"/>
</dbReference>
<name>A0A8B7N8I2_HYAAZ</name>
<dbReference type="PROSITE" id="PS50157">
    <property type="entry name" value="ZINC_FINGER_C2H2_2"/>
    <property type="match status" value="2"/>
</dbReference>
<dbReference type="KEGG" id="hazt:108667423"/>
<dbReference type="Pfam" id="PF00651">
    <property type="entry name" value="BTB"/>
    <property type="match status" value="1"/>
</dbReference>
<reference evidence="15" key="1">
    <citation type="submission" date="2025-08" db="UniProtKB">
        <authorList>
            <consortium name="RefSeq"/>
        </authorList>
    </citation>
    <scope>IDENTIFICATION</scope>
    <source>
        <tissue evidence="15">Whole organism</tissue>
    </source>
</reference>
<feature type="region of interest" description="Disordered" evidence="10">
    <location>
        <begin position="253"/>
        <end position="338"/>
    </location>
</feature>
<gene>
    <name evidence="15" type="primary">LOC108667423</name>
</gene>
<keyword evidence="5" id="KW-0862">Zinc</keyword>
<dbReference type="PROSITE" id="PS50097">
    <property type="entry name" value="BTB"/>
    <property type="match status" value="1"/>
</dbReference>
<dbReference type="PANTHER" id="PTHR23110:SF111">
    <property type="entry name" value="LONGITUDINALS LACKING PROTEIN, ISOFORMS F_I_K_T"/>
    <property type="match status" value="1"/>
</dbReference>
<evidence type="ECO:0000259" key="12">
    <source>
        <dbReference type="PROSITE" id="PS50157"/>
    </source>
</evidence>
<evidence type="ECO:0000313" key="14">
    <source>
        <dbReference type="Proteomes" id="UP000694843"/>
    </source>
</evidence>
<feature type="region of interest" description="Disordered" evidence="10">
    <location>
        <begin position="745"/>
        <end position="781"/>
    </location>
</feature>
<feature type="compositionally biased region" description="Basic residues" evidence="10">
    <location>
        <begin position="769"/>
        <end position="781"/>
    </location>
</feature>
<feature type="domain" description="C2H2-type" evidence="12">
    <location>
        <begin position="599"/>
        <end position="627"/>
    </location>
</feature>
<dbReference type="CDD" id="cd18315">
    <property type="entry name" value="BTB_POZ_BAB-like"/>
    <property type="match status" value="1"/>
</dbReference>
<dbReference type="PROSITE" id="PS00028">
    <property type="entry name" value="ZINC_FINGER_C2H2_1"/>
    <property type="match status" value="1"/>
</dbReference>
<feature type="compositionally biased region" description="Pro residues" evidence="10">
    <location>
        <begin position="378"/>
        <end position="396"/>
    </location>
</feature>
<evidence type="ECO:0000256" key="8">
    <source>
        <dbReference type="ARBA" id="ARBA00037382"/>
    </source>
</evidence>
<dbReference type="GO" id="GO:0045476">
    <property type="term" value="P:nurse cell apoptotic process"/>
    <property type="evidence" value="ECO:0007669"/>
    <property type="project" value="UniProtKB-ARBA"/>
</dbReference>
<feature type="domain" description="C2H2-type" evidence="12">
    <location>
        <begin position="627"/>
        <end position="656"/>
    </location>
</feature>
<keyword evidence="7" id="KW-0539">Nucleus</keyword>
<evidence type="ECO:0000259" key="11">
    <source>
        <dbReference type="PROSITE" id="PS50097"/>
    </source>
</evidence>
<evidence type="ECO:0000259" key="13">
    <source>
        <dbReference type="PROSITE" id="PS50808"/>
    </source>
</evidence>
<dbReference type="GO" id="GO:0007526">
    <property type="term" value="P:larval somatic muscle development"/>
    <property type="evidence" value="ECO:0007669"/>
    <property type="project" value="UniProtKB-ARBA"/>
</dbReference>
<feature type="compositionally biased region" description="Polar residues" evidence="10">
    <location>
        <begin position="531"/>
        <end position="543"/>
    </location>
</feature>
<feature type="compositionally biased region" description="Basic residues" evidence="10">
    <location>
        <begin position="518"/>
        <end position="528"/>
    </location>
</feature>
<evidence type="ECO:0000256" key="1">
    <source>
        <dbReference type="ARBA" id="ARBA00022473"/>
    </source>
</evidence>
<evidence type="ECO:0000256" key="4">
    <source>
        <dbReference type="ARBA" id="ARBA00022782"/>
    </source>
</evidence>
<dbReference type="SUPFAM" id="SSF54695">
    <property type="entry name" value="POZ domain"/>
    <property type="match status" value="1"/>
</dbReference>
<keyword evidence="14" id="KW-1185">Reference proteome</keyword>
<dbReference type="GO" id="GO:0045467">
    <property type="term" value="P:R7 cell development"/>
    <property type="evidence" value="ECO:0007669"/>
    <property type="project" value="UniProtKB-ARBA"/>
</dbReference>
<keyword evidence="4" id="KW-0221">Differentiation</keyword>